<organism evidence="1 2">
    <name type="scientific">Catharanthus roseus</name>
    <name type="common">Madagascar periwinkle</name>
    <name type="synonym">Vinca rosea</name>
    <dbReference type="NCBI Taxonomy" id="4058"/>
    <lineage>
        <taxon>Eukaryota</taxon>
        <taxon>Viridiplantae</taxon>
        <taxon>Streptophyta</taxon>
        <taxon>Embryophyta</taxon>
        <taxon>Tracheophyta</taxon>
        <taxon>Spermatophyta</taxon>
        <taxon>Magnoliopsida</taxon>
        <taxon>eudicotyledons</taxon>
        <taxon>Gunneridae</taxon>
        <taxon>Pentapetalae</taxon>
        <taxon>asterids</taxon>
        <taxon>lamiids</taxon>
        <taxon>Gentianales</taxon>
        <taxon>Apocynaceae</taxon>
        <taxon>Rauvolfioideae</taxon>
        <taxon>Vinceae</taxon>
        <taxon>Catharanthinae</taxon>
        <taxon>Catharanthus</taxon>
    </lineage>
</organism>
<proteinExistence type="predicted"/>
<protein>
    <submittedName>
        <fullName evidence="1">Uncharacterized protein</fullName>
    </submittedName>
</protein>
<evidence type="ECO:0000313" key="1">
    <source>
        <dbReference type="EMBL" id="KAI5657044.1"/>
    </source>
</evidence>
<name>A0ACC0AA32_CATRO</name>
<reference evidence="2" key="1">
    <citation type="journal article" date="2023" name="Nat. Plants">
        <title>Single-cell RNA sequencing provides a high-resolution roadmap for understanding the multicellular compartmentation of specialized metabolism.</title>
        <authorList>
            <person name="Sun S."/>
            <person name="Shen X."/>
            <person name="Li Y."/>
            <person name="Li Y."/>
            <person name="Wang S."/>
            <person name="Li R."/>
            <person name="Zhang H."/>
            <person name="Shen G."/>
            <person name="Guo B."/>
            <person name="Wei J."/>
            <person name="Xu J."/>
            <person name="St-Pierre B."/>
            <person name="Chen S."/>
            <person name="Sun C."/>
        </authorList>
    </citation>
    <scope>NUCLEOTIDE SEQUENCE [LARGE SCALE GENOMIC DNA]</scope>
</reference>
<evidence type="ECO:0000313" key="2">
    <source>
        <dbReference type="Proteomes" id="UP001060085"/>
    </source>
</evidence>
<accession>A0ACC0AA32</accession>
<dbReference type="EMBL" id="CM044706">
    <property type="protein sequence ID" value="KAI5657044.1"/>
    <property type="molecule type" value="Genomic_DNA"/>
</dbReference>
<keyword evidence="2" id="KW-1185">Reference proteome</keyword>
<dbReference type="Proteomes" id="UP001060085">
    <property type="component" value="Linkage Group LG06"/>
</dbReference>
<gene>
    <name evidence="1" type="ORF">M9H77_25837</name>
</gene>
<sequence>MGNSKGKQEMYISSQGIEKEESMKPSLLEKSSIVNELLQARIEINKSVEMHVEGEMSKEYFGDSMSDTRALKKRRALSEKFEKDESSKEEENDLEENERTKEMSEEKRENSKEESNSMTNCLSSHLSLEDPLMRSSIMFYPSCYGFVNLDDTSLVELNIVGFALVFDRNSLQHACTITSMSGRRHTMEFEGQGKNVGGKLFLCYGDSSMILDSFSSWTPMWGMIPSYFLDLFVGNFLVKKSIRRNVERCSCMIPFFEIFVIALNGIAPFENHFLNVKVQLEDPCDDHKILIGLKFLNAFLIENILGFQFYNLHFKESMFLLSSENKKKDGFGVLKTVIAFTCQVLLEIVHSIHPLVHIISNVARILWLFKGIDSRTNPFEGGAASMIRNRYENMESFQGLVIRSRARKIDLEMQRNKLRRGTIDLPLLVGFSPKTILRIRPTIDGRSRPTVAGRSREAKESWTSVSAIPPSRCTHDYMAWFICRTHPRIQPNRLPYGILYRIPSRPSASVVLDMIVPYINLDTSDPDGMYRQICCIME</sequence>
<comment type="caution">
    <text evidence="1">The sequence shown here is derived from an EMBL/GenBank/DDBJ whole genome shotgun (WGS) entry which is preliminary data.</text>
</comment>